<sequence>MFVKEAAINEHQVNTRAVRLLKLTARQAIADRLQIVSLHWLLSRHCLMTPIVSREWLSACKSIMRPAISLSMVKSFPGRNIDLRAGSHSRDTIGVTSQCLDKSQCSETICNLISNRLAGSQLQIWVRTRIMVTLGDGAANDK</sequence>
<gene>
    <name evidence="1" type="ORF">STAS_34134</name>
</gene>
<evidence type="ECO:0000313" key="2">
    <source>
        <dbReference type="Proteomes" id="UP000325081"/>
    </source>
</evidence>
<protein>
    <submittedName>
        <fullName evidence="1">Leucine--tRNA ligase</fullName>
    </submittedName>
</protein>
<accession>A0A5A7RGX9</accession>
<dbReference type="GO" id="GO:0016874">
    <property type="term" value="F:ligase activity"/>
    <property type="evidence" value="ECO:0007669"/>
    <property type="project" value="UniProtKB-KW"/>
</dbReference>
<evidence type="ECO:0000313" key="1">
    <source>
        <dbReference type="EMBL" id="GER56401.1"/>
    </source>
</evidence>
<keyword evidence="2" id="KW-1185">Reference proteome</keyword>
<reference evidence="2" key="1">
    <citation type="journal article" date="2019" name="Curr. Biol.">
        <title>Genome Sequence of Striga asiatica Provides Insight into the Evolution of Plant Parasitism.</title>
        <authorList>
            <person name="Yoshida S."/>
            <person name="Kim S."/>
            <person name="Wafula E.K."/>
            <person name="Tanskanen J."/>
            <person name="Kim Y.M."/>
            <person name="Honaas L."/>
            <person name="Yang Z."/>
            <person name="Spallek T."/>
            <person name="Conn C.E."/>
            <person name="Ichihashi Y."/>
            <person name="Cheong K."/>
            <person name="Cui S."/>
            <person name="Der J.P."/>
            <person name="Gundlach H."/>
            <person name="Jiao Y."/>
            <person name="Hori C."/>
            <person name="Ishida J.K."/>
            <person name="Kasahara H."/>
            <person name="Kiba T."/>
            <person name="Kim M.S."/>
            <person name="Koo N."/>
            <person name="Laohavisit A."/>
            <person name="Lee Y.H."/>
            <person name="Lumba S."/>
            <person name="McCourt P."/>
            <person name="Mortimer J.C."/>
            <person name="Mutuku J.M."/>
            <person name="Nomura T."/>
            <person name="Sasaki-Sekimoto Y."/>
            <person name="Seto Y."/>
            <person name="Wang Y."/>
            <person name="Wakatake T."/>
            <person name="Sakakibara H."/>
            <person name="Demura T."/>
            <person name="Yamaguchi S."/>
            <person name="Yoneyama K."/>
            <person name="Manabe R.I."/>
            <person name="Nelson D.C."/>
            <person name="Schulman A.H."/>
            <person name="Timko M.P."/>
            <person name="dePamphilis C.W."/>
            <person name="Choi D."/>
            <person name="Shirasu K."/>
        </authorList>
    </citation>
    <scope>NUCLEOTIDE SEQUENCE [LARGE SCALE GENOMIC DNA]</scope>
    <source>
        <strain evidence="2">cv. UVA1</strain>
    </source>
</reference>
<proteinExistence type="predicted"/>
<dbReference type="AlphaFoldDB" id="A0A5A7RGX9"/>
<organism evidence="1 2">
    <name type="scientific">Striga asiatica</name>
    <name type="common">Asiatic witchweed</name>
    <name type="synonym">Buchnera asiatica</name>
    <dbReference type="NCBI Taxonomy" id="4170"/>
    <lineage>
        <taxon>Eukaryota</taxon>
        <taxon>Viridiplantae</taxon>
        <taxon>Streptophyta</taxon>
        <taxon>Embryophyta</taxon>
        <taxon>Tracheophyta</taxon>
        <taxon>Spermatophyta</taxon>
        <taxon>Magnoliopsida</taxon>
        <taxon>eudicotyledons</taxon>
        <taxon>Gunneridae</taxon>
        <taxon>Pentapetalae</taxon>
        <taxon>asterids</taxon>
        <taxon>lamiids</taxon>
        <taxon>Lamiales</taxon>
        <taxon>Orobanchaceae</taxon>
        <taxon>Buchnereae</taxon>
        <taxon>Striga</taxon>
    </lineage>
</organism>
<keyword evidence="1" id="KW-0436">Ligase</keyword>
<dbReference type="EMBL" id="BKCP01012736">
    <property type="protein sequence ID" value="GER56401.1"/>
    <property type="molecule type" value="Genomic_DNA"/>
</dbReference>
<comment type="caution">
    <text evidence="1">The sequence shown here is derived from an EMBL/GenBank/DDBJ whole genome shotgun (WGS) entry which is preliminary data.</text>
</comment>
<dbReference type="Proteomes" id="UP000325081">
    <property type="component" value="Unassembled WGS sequence"/>
</dbReference>
<name>A0A5A7RGX9_STRAF</name>